<name>A0A7V6PB11_9HYPH</name>
<feature type="signal peptide" evidence="1">
    <location>
        <begin position="1"/>
        <end position="37"/>
    </location>
</feature>
<dbReference type="EMBL" id="DUMN01000238">
    <property type="protein sequence ID" value="HHV67608.1"/>
    <property type="molecule type" value="Genomic_DNA"/>
</dbReference>
<dbReference type="InterPro" id="IPR009337">
    <property type="entry name" value="DUF995"/>
</dbReference>
<feature type="chain" id="PRO_5030566984" evidence="1">
    <location>
        <begin position="38"/>
        <end position="189"/>
    </location>
</feature>
<comment type="caution">
    <text evidence="2">The sequence shown here is derived from an EMBL/GenBank/DDBJ whole genome shotgun (WGS) entry which is preliminary data.</text>
</comment>
<dbReference type="Proteomes" id="UP000551563">
    <property type="component" value="Unassembled WGS sequence"/>
</dbReference>
<evidence type="ECO:0000256" key="1">
    <source>
        <dbReference type="SAM" id="SignalP"/>
    </source>
</evidence>
<sequence>MLKTNEFQHFTSRIGKTCMTIMAASVGVMMAWSSAAADELTCSAPENGEARVSLRLPENARPMTAVELHELYRDKSWKWCDGAAYMQDKERIFKGWAGSGARASWALGHWTVADTGRMCLEADWHAPNGTSSDRTCFEHMIDGQTIYQRKEPTGGWYVFKHSDPQDGDEFAKLVPEDLVSEKLEKLRNQ</sequence>
<accession>A0A7V6PB11</accession>
<evidence type="ECO:0000313" key="3">
    <source>
        <dbReference type="Proteomes" id="UP000551563"/>
    </source>
</evidence>
<dbReference type="AlphaFoldDB" id="A0A7V6PB11"/>
<keyword evidence="1" id="KW-0732">Signal</keyword>
<organism evidence="2 3">
    <name type="scientific">Brucella intermedia</name>
    <dbReference type="NCBI Taxonomy" id="94625"/>
    <lineage>
        <taxon>Bacteria</taxon>
        <taxon>Pseudomonadati</taxon>
        <taxon>Pseudomonadota</taxon>
        <taxon>Alphaproteobacteria</taxon>
        <taxon>Hyphomicrobiales</taxon>
        <taxon>Brucellaceae</taxon>
        <taxon>Brucella/Ochrobactrum group</taxon>
        <taxon>Brucella</taxon>
    </lineage>
</organism>
<reference evidence="2 3" key="1">
    <citation type="journal article" date="2020" name="Biotechnol. Biofuels">
        <title>New insights from the biogas microbiome by comprehensive genome-resolved metagenomics of nearly 1600 species originating from multiple anaerobic digesters.</title>
        <authorList>
            <person name="Campanaro S."/>
            <person name="Treu L."/>
            <person name="Rodriguez-R L.M."/>
            <person name="Kovalovszki A."/>
            <person name="Ziels R.M."/>
            <person name="Maus I."/>
            <person name="Zhu X."/>
            <person name="Kougias P.G."/>
            <person name="Basile A."/>
            <person name="Luo G."/>
            <person name="Schluter A."/>
            <person name="Konstantinidis K.T."/>
            <person name="Angelidaki I."/>
        </authorList>
    </citation>
    <scope>NUCLEOTIDE SEQUENCE [LARGE SCALE GENOMIC DNA]</scope>
    <source>
        <strain evidence="2">AS04akNAM_66</strain>
    </source>
</reference>
<protein>
    <submittedName>
        <fullName evidence="2">DUF995 domain-containing protein</fullName>
    </submittedName>
</protein>
<proteinExistence type="predicted"/>
<evidence type="ECO:0000313" key="2">
    <source>
        <dbReference type="EMBL" id="HHV67608.1"/>
    </source>
</evidence>
<gene>
    <name evidence="2" type="ORF">GXX48_08205</name>
</gene>
<dbReference type="Pfam" id="PF06191">
    <property type="entry name" value="DUF995"/>
    <property type="match status" value="1"/>
</dbReference>